<gene>
    <name evidence="3" type="ordered locus">AciPR4_1344</name>
</gene>
<evidence type="ECO:0000256" key="1">
    <source>
        <dbReference type="SAM" id="MobiDB-lite"/>
    </source>
</evidence>
<name>E8V013_TERSS</name>
<feature type="chain" id="PRO_5003228841" description="LTXXQ motif family protein" evidence="2">
    <location>
        <begin position="22"/>
        <end position="137"/>
    </location>
</feature>
<proteinExistence type="predicted"/>
<dbReference type="KEGG" id="tsa:AciPR4_1344"/>
<evidence type="ECO:0008006" key="5">
    <source>
        <dbReference type="Google" id="ProtNLM"/>
    </source>
</evidence>
<dbReference type="Proteomes" id="UP000006844">
    <property type="component" value="Chromosome"/>
</dbReference>
<evidence type="ECO:0000313" key="3">
    <source>
        <dbReference type="EMBL" id="ADV82168.1"/>
    </source>
</evidence>
<protein>
    <recommendedName>
        <fullName evidence="5">LTXXQ motif family protein</fullName>
    </recommendedName>
</protein>
<dbReference type="RefSeq" id="WP_013567901.1">
    <property type="nucleotide sequence ID" value="NC_014963.1"/>
</dbReference>
<evidence type="ECO:0000313" key="4">
    <source>
        <dbReference type="Proteomes" id="UP000006844"/>
    </source>
</evidence>
<keyword evidence="2" id="KW-0732">Signal</keyword>
<feature type="compositionally biased region" description="Basic residues" evidence="1">
    <location>
        <begin position="38"/>
        <end position="54"/>
    </location>
</feature>
<dbReference type="HOGENOM" id="CLU_149264_0_0_0"/>
<sequence length="137" mass="14891">MKRTLLIAALALSLVGAAAIAQQTAPAPQNDAPPAQHERHHSPNPHKMAMHLSKKLGLSPDQTAKLEPILADRQQKMQALRADTSLTPDQRKQQRHAIGKDSQEQLTGILTPEQMQQLKAMHHGHRGEGQAPPPTGV</sequence>
<reference evidence="3 4" key="1">
    <citation type="journal article" date="2012" name="Stand. Genomic Sci.">
        <title>Complete genome sequence of Terriglobus saanensis type strain SP1PR4(T), an Acidobacteria from tundra soil.</title>
        <authorList>
            <person name="Rawat S.R."/>
            <person name="Mannisto M.K."/>
            <person name="Starovoytov V."/>
            <person name="Goodwin L."/>
            <person name="Nolan M."/>
            <person name="Hauser L."/>
            <person name="Land M."/>
            <person name="Davenport K.W."/>
            <person name="Woyke T."/>
            <person name="Haggblom M.M."/>
        </authorList>
    </citation>
    <scope>NUCLEOTIDE SEQUENCE</scope>
    <source>
        <strain evidence="4">ATCC BAA-1853 / DSM 23119 / SP1PR4</strain>
    </source>
</reference>
<keyword evidence="4" id="KW-1185">Reference proteome</keyword>
<dbReference type="AlphaFoldDB" id="E8V013"/>
<feature type="compositionally biased region" description="Polar residues" evidence="1">
    <location>
        <begin position="104"/>
        <end position="117"/>
    </location>
</feature>
<evidence type="ECO:0000256" key="2">
    <source>
        <dbReference type="SAM" id="SignalP"/>
    </source>
</evidence>
<dbReference type="eggNOG" id="COG3678">
    <property type="taxonomic scope" value="Bacteria"/>
</dbReference>
<dbReference type="OrthoDB" id="123229at2"/>
<feature type="signal peptide" evidence="2">
    <location>
        <begin position="1"/>
        <end position="21"/>
    </location>
</feature>
<organism evidence="3 4">
    <name type="scientific">Terriglobus saanensis (strain ATCC BAA-1853 / DSM 23119 / SP1PR4)</name>
    <dbReference type="NCBI Taxonomy" id="401053"/>
    <lineage>
        <taxon>Bacteria</taxon>
        <taxon>Pseudomonadati</taxon>
        <taxon>Acidobacteriota</taxon>
        <taxon>Terriglobia</taxon>
        <taxon>Terriglobales</taxon>
        <taxon>Acidobacteriaceae</taxon>
        <taxon>Terriglobus</taxon>
    </lineage>
</organism>
<dbReference type="STRING" id="401053.AciPR4_1344"/>
<accession>E8V013</accession>
<feature type="compositionally biased region" description="Low complexity" evidence="1">
    <location>
        <begin position="25"/>
        <end position="35"/>
    </location>
</feature>
<dbReference type="EMBL" id="CP002467">
    <property type="protein sequence ID" value="ADV82168.1"/>
    <property type="molecule type" value="Genomic_DNA"/>
</dbReference>
<feature type="region of interest" description="Disordered" evidence="1">
    <location>
        <begin position="25"/>
        <end position="137"/>
    </location>
</feature>